<proteinExistence type="predicted"/>
<feature type="domain" description="HYR" evidence="2">
    <location>
        <begin position="427"/>
        <end position="511"/>
    </location>
</feature>
<dbReference type="PROSITE" id="PS50825">
    <property type="entry name" value="HYR"/>
    <property type="match status" value="7"/>
</dbReference>
<reference evidence="3 4" key="1">
    <citation type="journal article" date="2017" name="PLoS Biol.">
        <title>The sea cucumber genome provides insights into morphological evolution and visceral regeneration.</title>
        <authorList>
            <person name="Zhang X."/>
            <person name="Sun L."/>
            <person name="Yuan J."/>
            <person name="Sun Y."/>
            <person name="Gao Y."/>
            <person name="Zhang L."/>
            <person name="Li S."/>
            <person name="Dai H."/>
            <person name="Hamel J.F."/>
            <person name="Liu C."/>
            <person name="Yu Y."/>
            <person name="Liu S."/>
            <person name="Lin W."/>
            <person name="Guo K."/>
            <person name="Jin S."/>
            <person name="Xu P."/>
            <person name="Storey K.B."/>
            <person name="Huan P."/>
            <person name="Zhang T."/>
            <person name="Zhou Y."/>
            <person name="Zhang J."/>
            <person name="Lin C."/>
            <person name="Li X."/>
            <person name="Xing L."/>
            <person name="Huo D."/>
            <person name="Sun M."/>
            <person name="Wang L."/>
            <person name="Mercier A."/>
            <person name="Li F."/>
            <person name="Yang H."/>
            <person name="Xiang J."/>
        </authorList>
    </citation>
    <scope>NUCLEOTIDE SEQUENCE [LARGE SCALE GENOMIC DNA]</scope>
    <source>
        <strain evidence="3">Shaxun</strain>
        <tissue evidence="3">Muscle</tissue>
    </source>
</reference>
<sequence>MSLFVTVDVVPPVVTFCPMDIVVNADPNLNGMFVNWMTPTAADNVELSPDVVITGGNPNTFFPVGVAIITYTFSDIFENTVDCVFMVEVVGDRNQPVITGCPNMPITAFTPLGVPRTVDWMVPTAVDTDGGPITTMSTHTPNESLFLPDTSTTVSYTFSDIFQNQATCDFSVVVIVDNQPPTVIGCPGPIIIDLDRGLTQFPAQWIAPTGTDNSNLPVTVELNGPSSGSLFSIGETLITYVITDTVGLQSLCVFTVTVNDVTPPQVINCPTAGFNVFTNDGPVSVDIPVLQVTDDTGLLPTLVSQNVPDQQIFPVGNTALSLTYTDGNGNFVTCQFSVLVQLDTTAPVVTCPDPIQVFVPEGMPSVVVNYADPMVSDDSGLMPMLVAAIGMPSGGLFPAGRQEVVAFQYADAAGNLGSCTLTITVTVDTTPPVVMSCEPTAMAFASATANQAVVTFPEPSATDNSGLDVTLSVDGIRSGSVFPVGDSSTIYTFTDSVGLRSFCLVTITVEVDSTPPTISGCSMDMTSLILNTEFGAEVIFDTPTATDNSMEMSILVLVSGVNANNIYPIGITDISYTFLDNYGNDATCQFSITVVQDVCNPSVCNINEICTSDGQTPPSAVCTPTALYTSDRSQSALQTLYYPWSMIACSRDNPSSRQQLYTAPNDKLPHRYPFNPWVERGK</sequence>
<comment type="caution">
    <text evidence="3">The sequence shown here is derived from an EMBL/GenBank/DDBJ whole genome shotgun (WGS) entry which is preliminary data.</text>
</comment>
<dbReference type="OrthoDB" id="6019752at2759"/>
<dbReference type="Proteomes" id="UP000230750">
    <property type="component" value="Unassembled WGS sequence"/>
</dbReference>
<feature type="domain" description="HYR" evidence="2">
    <location>
        <begin position="7"/>
        <end position="91"/>
    </location>
</feature>
<protein>
    <recommendedName>
        <fullName evidence="2">HYR domain-containing protein</fullName>
    </recommendedName>
</protein>
<keyword evidence="1" id="KW-0677">Repeat</keyword>
<evidence type="ECO:0000313" key="4">
    <source>
        <dbReference type="Proteomes" id="UP000230750"/>
    </source>
</evidence>
<evidence type="ECO:0000313" key="3">
    <source>
        <dbReference type="EMBL" id="PIK58910.1"/>
    </source>
</evidence>
<feature type="domain" description="HYR" evidence="2">
    <location>
        <begin position="261"/>
        <end position="341"/>
    </location>
</feature>
<evidence type="ECO:0000256" key="1">
    <source>
        <dbReference type="ARBA" id="ARBA00022737"/>
    </source>
</evidence>
<dbReference type="STRING" id="307972.A0A2G8LFH5"/>
<dbReference type="EMBL" id="MRZV01000099">
    <property type="protein sequence ID" value="PIK58910.1"/>
    <property type="molecule type" value="Genomic_DNA"/>
</dbReference>
<feature type="domain" description="HYR" evidence="2">
    <location>
        <begin position="342"/>
        <end position="426"/>
    </location>
</feature>
<dbReference type="PANTHER" id="PTHR24273:SF32">
    <property type="entry name" value="HYALIN"/>
    <property type="match status" value="1"/>
</dbReference>
<dbReference type="InterPro" id="IPR003410">
    <property type="entry name" value="HYR_dom"/>
</dbReference>
<keyword evidence="4" id="KW-1185">Reference proteome</keyword>
<feature type="domain" description="HYR" evidence="2">
    <location>
        <begin position="512"/>
        <end position="596"/>
    </location>
</feature>
<name>A0A2G8LFH5_STIJA</name>
<organism evidence="3 4">
    <name type="scientific">Stichopus japonicus</name>
    <name type="common">Sea cucumber</name>
    <dbReference type="NCBI Taxonomy" id="307972"/>
    <lineage>
        <taxon>Eukaryota</taxon>
        <taxon>Metazoa</taxon>
        <taxon>Echinodermata</taxon>
        <taxon>Eleutherozoa</taxon>
        <taxon>Echinozoa</taxon>
        <taxon>Holothuroidea</taxon>
        <taxon>Aspidochirotacea</taxon>
        <taxon>Aspidochirotida</taxon>
        <taxon>Stichopodidae</taxon>
        <taxon>Apostichopus</taxon>
    </lineage>
</organism>
<dbReference type="Pfam" id="PF02494">
    <property type="entry name" value="HYR"/>
    <property type="match status" value="7"/>
</dbReference>
<accession>A0A2G8LFH5</accession>
<dbReference type="PANTHER" id="PTHR24273">
    <property type="entry name" value="FI04643P-RELATED"/>
    <property type="match status" value="1"/>
</dbReference>
<gene>
    <name evidence="3" type="ORF">BSL78_04222</name>
</gene>
<evidence type="ECO:0000259" key="2">
    <source>
        <dbReference type="PROSITE" id="PS50825"/>
    </source>
</evidence>
<feature type="domain" description="HYR" evidence="2">
    <location>
        <begin position="93"/>
        <end position="175"/>
    </location>
</feature>
<dbReference type="AlphaFoldDB" id="A0A2G8LFH5"/>
<feature type="domain" description="HYR" evidence="2">
    <location>
        <begin position="176"/>
        <end position="260"/>
    </location>
</feature>